<evidence type="ECO:0000313" key="2">
    <source>
        <dbReference type="EMBL" id="KAK6354449.1"/>
    </source>
</evidence>
<dbReference type="EMBL" id="JAVHNS010000005">
    <property type="protein sequence ID" value="KAK6354449.1"/>
    <property type="molecule type" value="Genomic_DNA"/>
</dbReference>
<dbReference type="Gene3D" id="3.40.50.300">
    <property type="entry name" value="P-loop containing nucleotide triphosphate hydrolases"/>
    <property type="match status" value="1"/>
</dbReference>
<dbReference type="InterPro" id="IPR003495">
    <property type="entry name" value="CobW/HypB/UreG_nucleotide-bd"/>
</dbReference>
<feature type="domain" description="CobW/HypB/UreG nucleotide-binding" evidence="1">
    <location>
        <begin position="8"/>
        <end position="202"/>
    </location>
</feature>
<dbReference type="SUPFAM" id="SSF52540">
    <property type="entry name" value="P-loop containing nucleoside triphosphate hydrolases"/>
    <property type="match status" value="1"/>
</dbReference>
<dbReference type="Pfam" id="PF02492">
    <property type="entry name" value="cobW"/>
    <property type="match status" value="1"/>
</dbReference>
<sequence length="370" mass="40473">MTIPPPIPITIITGFLGSGKTTLILNLLPQLPPPPKYTLAILKNEFGDVAVDSLLTSTTNPNASSVSSVTELLNGCICCNLVGQLSDAISEILRDVKPSRIVIETSGSAFPATLAMEVNRIAKDLEKSAATDPSVPRITLDGVISVIDVENWKGYEDTSYTAKLQAKYTDLIVMNKWELCDERRLDDCVDRVRDVSEETPWVKSDKGSIGADLVFGIDGARIGMLEELEEEKGHEGHGHKHGSHNDEVEVLSVRVPKKGQGLDGGKFLELLKKAPRDEVYRIKGIAWFANSPEGKSEEGAGRYIFNWAFGRWTFTLFPENVLEDGGMALKMTMVLARGESNKWTKKVLNGGFLDYHGGSAQDAIAVRRVS</sequence>
<dbReference type="GO" id="GO:0005737">
    <property type="term" value="C:cytoplasm"/>
    <property type="evidence" value="ECO:0007669"/>
    <property type="project" value="TreeGrafter"/>
</dbReference>
<comment type="caution">
    <text evidence="2">The sequence shown here is derived from an EMBL/GenBank/DDBJ whole genome shotgun (WGS) entry which is preliminary data.</text>
</comment>
<keyword evidence="3" id="KW-1185">Reference proteome</keyword>
<dbReference type="PANTHER" id="PTHR13748">
    <property type="entry name" value="COBW-RELATED"/>
    <property type="match status" value="1"/>
</dbReference>
<protein>
    <recommendedName>
        <fullName evidence="1">CobW/HypB/UreG nucleotide-binding domain-containing protein</fullName>
    </recommendedName>
</protein>
<organism evidence="2 3">
    <name type="scientific">Orbilia blumenaviensis</name>
    <dbReference type="NCBI Taxonomy" id="1796055"/>
    <lineage>
        <taxon>Eukaryota</taxon>
        <taxon>Fungi</taxon>
        <taxon>Dikarya</taxon>
        <taxon>Ascomycota</taxon>
        <taxon>Pezizomycotina</taxon>
        <taxon>Orbiliomycetes</taxon>
        <taxon>Orbiliales</taxon>
        <taxon>Orbiliaceae</taxon>
        <taxon>Orbilia</taxon>
    </lineage>
</organism>
<proteinExistence type="predicted"/>
<dbReference type="PANTHER" id="PTHR13748:SF62">
    <property type="entry name" value="COBW DOMAIN-CONTAINING PROTEIN"/>
    <property type="match status" value="1"/>
</dbReference>
<evidence type="ECO:0000313" key="3">
    <source>
        <dbReference type="Proteomes" id="UP001373714"/>
    </source>
</evidence>
<accession>A0AAV9V498</accession>
<reference evidence="2 3" key="1">
    <citation type="submission" date="2019-10" db="EMBL/GenBank/DDBJ databases">
        <authorList>
            <person name="Palmer J.M."/>
        </authorList>
    </citation>
    <scope>NUCLEOTIDE SEQUENCE [LARGE SCALE GENOMIC DNA]</scope>
    <source>
        <strain evidence="2 3">TWF730</strain>
    </source>
</reference>
<evidence type="ECO:0000259" key="1">
    <source>
        <dbReference type="Pfam" id="PF02492"/>
    </source>
</evidence>
<name>A0AAV9V498_9PEZI</name>
<dbReference type="AlphaFoldDB" id="A0AAV9V498"/>
<dbReference type="InterPro" id="IPR051316">
    <property type="entry name" value="Zinc-reg_GTPase_activator"/>
</dbReference>
<gene>
    <name evidence="2" type="ORF">TWF730_008851</name>
</gene>
<dbReference type="Proteomes" id="UP001373714">
    <property type="component" value="Unassembled WGS sequence"/>
</dbReference>
<dbReference type="InterPro" id="IPR027417">
    <property type="entry name" value="P-loop_NTPase"/>
</dbReference>